<comment type="function">
    <text evidence="9">Component of the general transcription and DNA repair factor IIH (TFIIH) core complex which is involved in general and transcription-coupled nucleotide excision repair (NER) of damaged DNA.</text>
</comment>
<proteinExistence type="inferred from homology"/>
<dbReference type="Pfam" id="PF03849">
    <property type="entry name" value="Tfb2"/>
    <property type="match status" value="1"/>
</dbReference>
<evidence type="ECO:0000313" key="12">
    <source>
        <dbReference type="EMBL" id="KAK4174563.1"/>
    </source>
</evidence>
<protein>
    <recommendedName>
        <fullName evidence="9">RNA polymerase II transcription factor B subunit 2</fullName>
    </recommendedName>
</protein>
<dbReference type="Gene3D" id="3.30.70.2610">
    <property type="match status" value="1"/>
</dbReference>
<dbReference type="GO" id="GO:0006366">
    <property type="term" value="P:transcription by RNA polymerase II"/>
    <property type="evidence" value="ECO:0007669"/>
    <property type="project" value="UniProtKB-ARBA"/>
</dbReference>
<keyword evidence="8 9" id="KW-0539">Nucleus</keyword>
<dbReference type="AlphaFoldDB" id="A0AAN7A5A0"/>
<dbReference type="Pfam" id="PF18307">
    <property type="entry name" value="Tfb2_C"/>
    <property type="match status" value="1"/>
</dbReference>
<feature type="domain" description="Transcription factor Tfb2 C-terminal" evidence="11">
    <location>
        <begin position="445"/>
        <end position="510"/>
    </location>
</feature>
<keyword evidence="6 9" id="KW-0804">Transcription</keyword>
<dbReference type="GO" id="GO:0003690">
    <property type="term" value="F:double-stranded DNA binding"/>
    <property type="evidence" value="ECO:0007669"/>
    <property type="project" value="TreeGrafter"/>
</dbReference>
<evidence type="ECO:0000256" key="4">
    <source>
        <dbReference type="ARBA" id="ARBA00022763"/>
    </source>
</evidence>
<evidence type="ECO:0000256" key="3">
    <source>
        <dbReference type="ARBA" id="ARBA00007132"/>
    </source>
</evidence>
<dbReference type="GO" id="GO:0005675">
    <property type="term" value="C:transcription factor TFIIH holo complex"/>
    <property type="evidence" value="ECO:0007669"/>
    <property type="project" value="TreeGrafter"/>
</dbReference>
<keyword evidence="7 9" id="KW-0234">DNA repair</keyword>
<evidence type="ECO:0000256" key="10">
    <source>
        <dbReference type="SAM" id="MobiDB-lite"/>
    </source>
</evidence>
<feature type="region of interest" description="Disordered" evidence="10">
    <location>
        <begin position="334"/>
        <end position="354"/>
    </location>
</feature>
<name>A0AAN7A5A0_9PEZI</name>
<comment type="similarity">
    <text evidence="3 9">Belongs to the TFB2 family.</text>
</comment>
<keyword evidence="4 9" id="KW-0227">DNA damage</keyword>
<evidence type="ECO:0000256" key="7">
    <source>
        <dbReference type="ARBA" id="ARBA00023204"/>
    </source>
</evidence>
<dbReference type="NCBIfam" id="TIGR00625">
    <property type="entry name" value="tfb2"/>
    <property type="match status" value="1"/>
</dbReference>
<organism evidence="12 13">
    <name type="scientific">Triangularia setosa</name>
    <dbReference type="NCBI Taxonomy" id="2587417"/>
    <lineage>
        <taxon>Eukaryota</taxon>
        <taxon>Fungi</taxon>
        <taxon>Dikarya</taxon>
        <taxon>Ascomycota</taxon>
        <taxon>Pezizomycotina</taxon>
        <taxon>Sordariomycetes</taxon>
        <taxon>Sordariomycetidae</taxon>
        <taxon>Sordariales</taxon>
        <taxon>Podosporaceae</taxon>
        <taxon>Triangularia</taxon>
    </lineage>
</organism>
<sequence>MSSFGPSSFMLSEYLEKLPGATFRKLYQQPSTAFAIFRRMLPHLAKVYVQALLYSPTPFTTNDLELWTRPEGKASSSRAISILRSLHIVQMTQSTRTKKGQDIQLTANFKKSLRLALEGGGSHNSFGVPSTLPVDPKIDIQYLDHWAGRIWQDILYYVVNSVPMKADETGGRRGGGRGPRTAVKELLKMGGLVREGEGGFVQISEHGFNFLLQEANAQVWTLLLLWLEAADRNKAAAREQGADITGSPIDNVEMLSFLFMLASLELGRAYDTSALTETRRNMLPALSDFGLIYIDSRNPQQYFPTRLATTLTSSSALRSVSASIDAAIKKTPGDAGSLGSTTSGGGDNAPPADENGGIVVETNYRIYAYTSSPLQIAILKLFCRLHMRFPNMVTARLTRESVREAIKEGITANQIIEYLAAHAHPQMVRAAAAKGTSVLPPTVVDQIRLWQLESQRMQKTPGFQFKDFESVEEYRQLAEYAAEIGVLVWKDDRKGTFFVSKVEQIREFLKARKKGN</sequence>
<evidence type="ECO:0000256" key="2">
    <source>
        <dbReference type="ARBA" id="ARBA00004123"/>
    </source>
</evidence>
<dbReference type="GO" id="GO:0001671">
    <property type="term" value="F:ATPase activator activity"/>
    <property type="evidence" value="ECO:0007669"/>
    <property type="project" value="InterPro"/>
</dbReference>
<evidence type="ECO:0000256" key="5">
    <source>
        <dbReference type="ARBA" id="ARBA00023015"/>
    </source>
</evidence>
<dbReference type="PANTHER" id="PTHR13152">
    <property type="entry name" value="TFIIH, POLYPEPTIDE 4"/>
    <property type="match status" value="1"/>
</dbReference>
<dbReference type="PANTHER" id="PTHR13152:SF0">
    <property type="entry name" value="GENERAL TRANSCRIPTION FACTOR IIH SUBUNIT 4"/>
    <property type="match status" value="1"/>
</dbReference>
<evidence type="ECO:0000256" key="9">
    <source>
        <dbReference type="RuleBase" id="RU364024"/>
    </source>
</evidence>
<dbReference type="GO" id="GO:0000439">
    <property type="term" value="C:transcription factor TFIIH core complex"/>
    <property type="evidence" value="ECO:0007669"/>
    <property type="project" value="InterPro"/>
</dbReference>
<keyword evidence="13" id="KW-1185">Reference proteome</keyword>
<comment type="subcellular location">
    <subcellularLocation>
        <location evidence="2 9">Nucleus</location>
    </subcellularLocation>
</comment>
<dbReference type="InterPro" id="IPR040662">
    <property type="entry name" value="Tfb2_C"/>
</dbReference>
<accession>A0AAN7A5A0</accession>
<evidence type="ECO:0000256" key="6">
    <source>
        <dbReference type="ARBA" id="ARBA00023163"/>
    </source>
</evidence>
<comment type="function">
    <text evidence="1">Component of the general transcription and DNA repair factor IIH (TFIIH) core complex, which is involved in general and transcription-coupled nucleotide excision repair (NER) of damaged DNA and, when complexed to TFIIK, in RNA transcription by RNA polymerase II. In NER, TFIIH acts by opening DNA around the lesion to allow the excision of the damaged oligonucleotide and its replacement by a new DNA fragment. In transcription, TFIIH has an essential role in transcription initiation. When the pre-initiation complex (PIC) has been established, TFIIH is required for promoter opening and promoter escape. Phosphorylation of the C-terminal tail (CTD) of the largest subunit of RNA polymerase II by the kinase module TFIIK controls the initiation of transcription.</text>
</comment>
<dbReference type="FunFam" id="3.30.70.2610:FF:000001">
    <property type="entry name" value="General transcription factor IIH subunit 4"/>
    <property type="match status" value="1"/>
</dbReference>
<dbReference type="InterPro" id="IPR004598">
    <property type="entry name" value="TFIIH_p52/Tfb2"/>
</dbReference>
<dbReference type="EMBL" id="MU866275">
    <property type="protein sequence ID" value="KAK4174563.1"/>
    <property type="molecule type" value="Genomic_DNA"/>
</dbReference>
<keyword evidence="5 9" id="KW-0805">Transcription regulation</keyword>
<evidence type="ECO:0000259" key="11">
    <source>
        <dbReference type="Pfam" id="PF18307"/>
    </source>
</evidence>
<gene>
    <name evidence="12" type="ORF">QBC36DRAFT_333375</name>
</gene>
<evidence type="ECO:0000256" key="8">
    <source>
        <dbReference type="ARBA" id="ARBA00023242"/>
    </source>
</evidence>
<dbReference type="GO" id="GO:0006289">
    <property type="term" value="P:nucleotide-excision repair"/>
    <property type="evidence" value="ECO:0007669"/>
    <property type="project" value="InterPro"/>
</dbReference>
<evidence type="ECO:0000256" key="1">
    <source>
        <dbReference type="ARBA" id="ARBA00002817"/>
    </source>
</evidence>
<evidence type="ECO:0000313" key="13">
    <source>
        <dbReference type="Proteomes" id="UP001302321"/>
    </source>
</evidence>
<reference evidence="12" key="1">
    <citation type="journal article" date="2023" name="Mol. Phylogenet. Evol.">
        <title>Genome-scale phylogeny and comparative genomics of the fungal order Sordariales.</title>
        <authorList>
            <person name="Hensen N."/>
            <person name="Bonometti L."/>
            <person name="Westerberg I."/>
            <person name="Brannstrom I.O."/>
            <person name="Guillou S."/>
            <person name="Cros-Aarteil S."/>
            <person name="Calhoun S."/>
            <person name="Haridas S."/>
            <person name="Kuo A."/>
            <person name="Mondo S."/>
            <person name="Pangilinan J."/>
            <person name="Riley R."/>
            <person name="LaButti K."/>
            <person name="Andreopoulos B."/>
            <person name="Lipzen A."/>
            <person name="Chen C."/>
            <person name="Yan M."/>
            <person name="Daum C."/>
            <person name="Ng V."/>
            <person name="Clum A."/>
            <person name="Steindorff A."/>
            <person name="Ohm R.A."/>
            <person name="Martin F."/>
            <person name="Silar P."/>
            <person name="Natvig D.O."/>
            <person name="Lalanne C."/>
            <person name="Gautier V."/>
            <person name="Ament-Velasquez S.L."/>
            <person name="Kruys A."/>
            <person name="Hutchinson M.I."/>
            <person name="Powell A.J."/>
            <person name="Barry K."/>
            <person name="Miller A.N."/>
            <person name="Grigoriev I.V."/>
            <person name="Debuchy R."/>
            <person name="Gladieux P."/>
            <person name="Hiltunen Thoren M."/>
            <person name="Johannesson H."/>
        </authorList>
    </citation>
    <scope>NUCLEOTIDE SEQUENCE</scope>
    <source>
        <strain evidence="12">CBS 892.96</strain>
    </source>
</reference>
<comment type="caution">
    <text evidence="12">The sequence shown here is derived from an EMBL/GenBank/DDBJ whole genome shotgun (WGS) entry which is preliminary data.</text>
</comment>
<dbReference type="Proteomes" id="UP001302321">
    <property type="component" value="Unassembled WGS sequence"/>
</dbReference>
<reference evidence="12" key="2">
    <citation type="submission" date="2023-05" db="EMBL/GenBank/DDBJ databases">
        <authorList>
            <consortium name="Lawrence Berkeley National Laboratory"/>
            <person name="Steindorff A."/>
            <person name="Hensen N."/>
            <person name="Bonometti L."/>
            <person name="Westerberg I."/>
            <person name="Brannstrom I.O."/>
            <person name="Guillou S."/>
            <person name="Cros-Aarteil S."/>
            <person name="Calhoun S."/>
            <person name="Haridas S."/>
            <person name="Kuo A."/>
            <person name="Mondo S."/>
            <person name="Pangilinan J."/>
            <person name="Riley R."/>
            <person name="Labutti K."/>
            <person name="Andreopoulos B."/>
            <person name="Lipzen A."/>
            <person name="Chen C."/>
            <person name="Yanf M."/>
            <person name="Daum C."/>
            <person name="Ng V."/>
            <person name="Clum A."/>
            <person name="Ohm R."/>
            <person name="Martin F."/>
            <person name="Silar P."/>
            <person name="Natvig D."/>
            <person name="Lalanne C."/>
            <person name="Gautier V."/>
            <person name="Ament-Velasquez S.L."/>
            <person name="Kruys A."/>
            <person name="Hutchinson M.I."/>
            <person name="Powell A.J."/>
            <person name="Barry K."/>
            <person name="Miller A.N."/>
            <person name="Grigoriev I.V."/>
            <person name="Debuchy R."/>
            <person name="Gladieux P."/>
            <person name="Thoren M.H."/>
            <person name="Johannesson H."/>
        </authorList>
    </citation>
    <scope>NUCLEOTIDE SEQUENCE</scope>
    <source>
        <strain evidence="12">CBS 892.96</strain>
    </source>
</reference>